<protein>
    <recommendedName>
        <fullName evidence="4">Lipoprotein</fullName>
    </recommendedName>
</protein>
<proteinExistence type="predicted"/>
<accession>A0ABP7V5E7</accession>
<organism evidence="2 3">
    <name type="scientific">Flavobacterium cheonanense</name>
    <dbReference type="NCBI Taxonomy" id="706183"/>
    <lineage>
        <taxon>Bacteria</taxon>
        <taxon>Pseudomonadati</taxon>
        <taxon>Bacteroidota</taxon>
        <taxon>Flavobacteriia</taxon>
        <taxon>Flavobacteriales</taxon>
        <taxon>Flavobacteriaceae</taxon>
        <taxon>Flavobacterium</taxon>
    </lineage>
</organism>
<comment type="caution">
    <text evidence="2">The sequence shown here is derived from an EMBL/GenBank/DDBJ whole genome shotgun (WGS) entry which is preliminary data.</text>
</comment>
<feature type="compositionally biased region" description="Polar residues" evidence="1">
    <location>
        <begin position="39"/>
        <end position="57"/>
    </location>
</feature>
<name>A0ABP7V5E7_9FLAO</name>
<feature type="region of interest" description="Disordered" evidence="1">
    <location>
        <begin position="37"/>
        <end position="57"/>
    </location>
</feature>
<gene>
    <name evidence="2" type="ORF">GCM10022389_00200</name>
</gene>
<reference evidence="3" key="1">
    <citation type="journal article" date="2019" name="Int. J. Syst. Evol. Microbiol.">
        <title>The Global Catalogue of Microorganisms (GCM) 10K type strain sequencing project: providing services to taxonomists for standard genome sequencing and annotation.</title>
        <authorList>
            <consortium name="The Broad Institute Genomics Platform"/>
            <consortium name="The Broad Institute Genome Sequencing Center for Infectious Disease"/>
            <person name="Wu L."/>
            <person name="Ma J."/>
        </authorList>
    </citation>
    <scope>NUCLEOTIDE SEQUENCE [LARGE SCALE GENOMIC DNA]</scope>
    <source>
        <strain evidence="3">JCM 17069</strain>
    </source>
</reference>
<dbReference type="Proteomes" id="UP001500367">
    <property type="component" value="Unassembled WGS sequence"/>
</dbReference>
<evidence type="ECO:0000256" key="1">
    <source>
        <dbReference type="SAM" id="MobiDB-lite"/>
    </source>
</evidence>
<dbReference type="EMBL" id="BAABCT010000001">
    <property type="protein sequence ID" value="GAA4059951.1"/>
    <property type="molecule type" value="Genomic_DNA"/>
</dbReference>
<keyword evidence="3" id="KW-1185">Reference proteome</keyword>
<evidence type="ECO:0008006" key="4">
    <source>
        <dbReference type="Google" id="ProtNLM"/>
    </source>
</evidence>
<sequence>MASIGYILNKQNKKSMKIILLMLIAITITSCKNEHENQSKNSESETLQNLEKTQTKKNNTDTIEISKKHKINKIICDLDGDKLDETVEIVKSTKSGKSGLRILFGNGKRTDYFGMGNDILKQGFDEIDWAGIFEKAPKNEIYWNNVNDEGEIVSEEEIKESDKIKLLNDGIYIHAEESCGGGIIYLKNGKYEWIQQE</sequence>
<evidence type="ECO:0000313" key="2">
    <source>
        <dbReference type="EMBL" id="GAA4059951.1"/>
    </source>
</evidence>
<evidence type="ECO:0000313" key="3">
    <source>
        <dbReference type="Proteomes" id="UP001500367"/>
    </source>
</evidence>